<dbReference type="SUPFAM" id="SSF51989">
    <property type="entry name" value="Glycosyl hydrolases family 6, cellulases"/>
    <property type="match status" value="1"/>
</dbReference>
<keyword evidence="4" id="KW-1185">Reference proteome</keyword>
<dbReference type="PRINTS" id="PR00733">
    <property type="entry name" value="GLHYDRLASE6"/>
</dbReference>
<dbReference type="PIRSF" id="PIRSF001100">
    <property type="entry name" value="Beta_cellobiohydrolase"/>
    <property type="match status" value="1"/>
</dbReference>
<protein>
    <recommendedName>
        <fullName evidence="1">Glucanase</fullName>
        <ecNumber evidence="1">3.2.1.-</ecNumber>
    </recommendedName>
</protein>
<evidence type="ECO:0000256" key="2">
    <source>
        <dbReference type="SAM" id="MobiDB-lite"/>
    </source>
</evidence>
<dbReference type="Proteomes" id="UP000402241">
    <property type="component" value="Chromosome"/>
</dbReference>
<sequence>MRRRRRGVRAAAAPVPGATLVVDADSPAAHWRDDHGARWVDPIADTPQARWLTGPADLADLRTYLDAARDRRSLPLIVIYHVPNRDCGRDAGGAADAEAYDRFIERTVAVLGDSRAAVVLEPDAVADECYDDARAALLVHAVHRLSDAGQYVYLDAGNSPWRSPEEMAGRLRQAGVARAEGLAVNVANRQSTADSHRWGLRLSDLVGDREMLIDTSRNGLPAPPDDQWCNPPRQALGQPPTTAPGLPRVAALLWIKSPGESDGPCGRGEPVPVSSGRRRPRP</sequence>
<proteinExistence type="inferred from homology"/>
<dbReference type="Pfam" id="PF01341">
    <property type="entry name" value="Glyco_hydro_6"/>
    <property type="match status" value="1"/>
</dbReference>
<dbReference type="PANTHER" id="PTHR34876:SF4">
    <property type="entry name" value="1,4-BETA-D-GLUCAN CELLOBIOHYDROLASE C-RELATED"/>
    <property type="match status" value="1"/>
</dbReference>
<gene>
    <name evidence="3" type="ORF">GCE86_09175</name>
</gene>
<accession>A0ABX6E316</accession>
<evidence type="ECO:0000313" key="3">
    <source>
        <dbReference type="EMBL" id="QGL47201.1"/>
    </source>
</evidence>
<dbReference type="EC" id="3.2.1.-" evidence="1"/>
<keyword evidence="1" id="KW-0326">Glycosidase</keyword>
<evidence type="ECO:0000313" key="4">
    <source>
        <dbReference type="Proteomes" id="UP000402241"/>
    </source>
</evidence>
<name>A0ABX6E316_9ACTN</name>
<dbReference type="EMBL" id="CP045309">
    <property type="protein sequence ID" value="QGL47201.1"/>
    <property type="molecule type" value="Genomic_DNA"/>
</dbReference>
<dbReference type="PANTHER" id="PTHR34876">
    <property type="match status" value="1"/>
</dbReference>
<reference evidence="3 4" key="1">
    <citation type="submission" date="2019-10" db="EMBL/GenBank/DDBJ databases">
        <title>Genome Sequence of Micromonospora terminaliae DSM 101760.</title>
        <authorList>
            <person name="Guo L."/>
        </authorList>
    </citation>
    <scope>NUCLEOTIDE SEQUENCE [LARGE SCALE GENOMIC DNA]</scope>
    <source>
        <strain evidence="3 4">DSM 101760</strain>
    </source>
</reference>
<keyword evidence="1" id="KW-0136">Cellulose degradation</keyword>
<dbReference type="InterPro" id="IPR016288">
    <property type="entry name" value="Beta_cellobiohydrolase"/>
</dbReference>
<evidence type="ECO:0000256" key="1">
    <source>
        <dbReference type="RuleBase" id="RU361186"/>
    </source>
</evidence>
<keyword evidence="1" id="KW-0624">Polysaccharide degradation</keyword>
<dbReference type="Gene3D" id="3.20.20.40">
    <property type="entry name" value="1, 4-beta cellobiohydrolase"/>
    <property type="match status" value="1"/>
</dbReference>
<feature type="region of interest" description="Disordered" evidence="2">
    <location>
        <begin position="257"/>
        <end position="282"/>
    </location>
</feature>
<dbReference type="InterPro" id="IPR036434">
    <property type="entry name" value="Beta_cellobiohydrolase_sf"/>
</dbReference>
<comment type="similarity">
    <text evidence="1">Belongs to the glycosyl hydrolase family 6.</text>
</comment>
<keyword evidence="1" id="KW-0119">Carbohydrate metabolism</keyword>
<organism evidence="3 4">
    <name type="scientific">Micromonospora terminaliae</name>
    <dbReference type="NCBI Taxonomy" id="1914461"/>
    <lineage>
        <taxon>Bacteria</taxon>
        <taxon>Bacillati</taxon>
        <taxon>Actinomycetota</taxon>
        <taxon>Actinomycetes</taxon>
        <taxon>Micromonosporales</taxon>
        <taxon>Micromonosporaceae</taxon>
        <taxon>Micromonospora</taxon>
    </lineage>
</organism>
<keyword evidence="1" id="KW-0378">Hydrolase</keyword>